<dbReference type="GO" id="GO:0007018">
    <property type="term" value="P:microtubule-based movement"/>
    <property type="evidence" value="ECO:0007669"/>
    <property type="project" value="InterPro"/>
</dbReference>
<feature type="repeat" description="WD" evidence="11">
    <location>
        <begin position="1384"/>
        <end position="1424"/>
    </location>
</feature>
<keyword evidence="9 12" id="KW-0505">Motor protein</keyword>
<feature type="compositionally biased region" description="Low complexity" evidence="14">
    <location>
        <begin position="1067"/>
        <end position="1079"/>
    </location>
</feature>
<dbReference type="CDD" id="cd22248">
    <property type="entry name" value="Rcc_KIF21"/>
    <property type="match status" value="1"/>
</dbReference>
<keyword evidence="10" id="KW-0206">Cytoskeleton</keyword>
<feature type="region of interest" description="Disordered" evidence="14">
    <location>
        <begin position="1114"/>
        <end position="1147"/>
    </location>
</feature>
<dbReference type="GO" id="GO:0008017">
    <property type="term" value="F:microtubule binding"/>
    <property type="evidence" value="ECO:0007669"/>
    <property type="project" value="InterPro"/>
</dbReference>
<feature type="compositionally biased region" description="Low complexity" evidence="14">
    <location>
        <begin position="1265"/>
        <end position="1277"/>
    </location>
</feature>
<dbReference type="InterPro" id="IPR036322">
    <property type="entry name" value="WD40_repeat_dom_sf"/>
</dbReference>
<dbReference type="InterPro" id="IPR056532">
    <property type="entry name" value="KIF21A/B_hel_2"/>
</dbReference>
<evidence type="ECO:0000256" key="8">
    <source>
        <dbReference type="ARBA" id="ARBA00023054"/>
    </source>
</evidence>
<feature type="repeat" description="WD" evidence="11">
    <location>
        <begin position="1344"/>
        <end position="1383"/>
    </location>
</feature>
<feature type="repeat" description="WD" evidence="11">
    <location>
        <begin position="1534"/>
        <end position="1579"/>
    </location>
</feature>
<name>A0A182JDN6_ANOAO</name>
<dbReference type="GO" id="GO:0005875">
    <property type="term" value="C:microtubule associated complex"/>
    <property type="evidence" value="ECO:0007669"/>
    <property type="project" value="TreeGrafter"/>
</dbReference>
<dbReference type="InterPro" id="IPR027417">
    <property type="entry name" value="P-loop_NTPase"/>
</dbReference>
<dbReference type="Pfam" id="PF23203">
    <property type="entry name" value="KIF21A"/>
    <property type="match status" value="1"/>
</dbReference>
<proteinExistence type="inferred from homology"/>
<dbReference type="PROSITE" id="PS50082">
    <property type="entry name" value="WD_REPEATS_2"/>
    <property type="match status" value="3"/>
</dbReference>
<dbReference type="SMART" id="SM00129">
    <property type="entry name" value="KISc"/>
    <property type="match status" value="1"/>
</dbReference>
<dbReference type="GO" id="GO:0051231">
    <property type="term" value="P:spindle elongation"/>
    <property type="evidence" value="ECO:0007669"/>
    <property type="project" value="TreeGrafter"/>
</dbReference>
<evidence type="ECO:0000256" key="1">
    <source>
        <dbReference type="ARBA" id="ARBA00004245"/>
    </source>
</evidence>
<dbReference type="InterPro" id="IPR036961">
    <property type="entry name" value="Kinesin_motor_dom_sf"/>
</dbReference>
<dbReference type="InterPro" id="IPR027640">
    <property type="entry name" value="Kinesin-like_fam"/>
</dbReference>
<comment type="similarity">
    <text evidence="12">Belongs to the TRAFAC class myosin-kinesin ATPase superfamily. Kinesin family.</text>
</comment>
<dbReference type="InterPro" id="IPR019821">
    <property type="entry name" value="Kinesin_motor_CS"/>
</dbReference>
<sequence length="1727" mass="189089">RRFLCGFPKKVSRHKSVRFHDPEHWCLVVADRLDGARIRPQMSREIIDNCRVCTQVTPDEPQVCLGSDKAFTFDYVFDVTTTQVSVYNKCIEKLVDGALQGYNATVLAYGQTGSGKTYTMGTGFDPSEAQEAQEGIIPRAVRHLFEGITQLQQNPYDADGKYLGTVTFSVAAQFMELYNEEIIDLLDPYNKGGRVFKIFEDTAGGISVAGATIKPLAGPQEAMNCLQRGALARTTASTQMNEQSSRSHALFTILIRRQRVLSAEQCGNVDGDTETLTSKFHFVDLAGSERLKRTGATGERAREGISINCGLLALGNVISALGDKTKKVSHVPYRDSKLTRLLQDSLGGNSQTIMIACVSPSDRDFMETLNTLKYANRARNIKNKVQINQDQSSRTISLLRREIASLQREILDYKQGKRSVDAEGNETISDVSLENAILVQNNERLRQRMRAMQETINALTSENVELKSRQAFAQLHLGSNGGDASNAGSEANESTDPMTTSTGARDNDSGMQAMIHGYISEIEKLKAKLIESEQMYQQLKNVKASQSKLGKGCSPFIDDDAEKMINMLKRELEREQESHMTRSLPGLENESSSTCLEQDSDSESDTESDDKAEELRAEMCDVNSDIEMKIQLIERLEESRNRMQIMRQQYEKQLNMMKEKITATERERDQMLANMAHGGSGGAASNNKASSASNDSAIRRVKEDYERKLVDMKRQLNQMQAANKEHQRLQREMQAQDARIKTLRQELTELKQVKTRLMKKITEENSRHKEQDSRKTREIAQLRKESRKQVNMIKSLQAQGAAKDQVLKRKTEEVSNLRKSQRSIMSLKAAGRRPPKASIIRGGQDGTKYFQAHWLAIERAIMRAARSRQTVMELERELERVIQERNTLSSEIAALRRRKGANKDTQVLQEMISEEDTMVANMNYLHNTVEQLQASILQVEDGKDLSAEHTMLQSLTDGIGSLEEARFLLLRLCGVTVGHVCEAGLAQIKLDEREALLMQLQKDSSLQDQLLQFILARPPAITTSEASFSSAQSAYSFVQSSGENDCDHQQQATGSTSQNRLPHVVDSTTRSPSPSTSQTDLNSSRQRRNPAVVPSVATIQDLLYGSGSGYVGPAGGDAGGGGPGGGGPDRSLDRSTTVAPPYHANGGGGSKLEKVGICIYLEDSADDDDTKHRPSLQDRHSDIMTRSYTILGGATDPVAAASAGLPTAPPAVAPLPARTFVPLSRVPSAPGSLKGLQPHQNISRQNSTASPLLARKSFEAAGGAPSSPRISRRPFPSKVSPGIEDSNDVPTSPPVYRRGISREDNGDVFSRLGAGTQDPLPGGHIKELNGRYKAGTPLICTHVVDGHTNPVLSIKVCNQMLFTAAADRTVKVWDLRSNSTPQCLTGHLGPVAAVEYDQTHKLLFSASGAFIKVWDLRSSNIRPIITLCSSGTTLPANATLSDLVPGESSITALTMGPSGKLYTAASDKVRFWDLRQFACLGRLSGGHQAAVMCLTAWEGPNNTDLVATGSKDHYVKVFEVNSSGGVVQPLLNLEPPHYDGVQALAVANDAIGVDAELFSGSRDSGIKRWDLRNGELKQSLNNAHKGWVSGMAIYGDILLSSCRGGVVRLWNIKTCDSLAEMKTEQSINDIVTSDNRVFTASNSGEVRIWRFVTTDWDSLSASSSGVGSAVSGATATRSNACFRTGLIVVMVVVVVAIYLIYNDLLVIGTVHHTGGIRFRASHSSFGC</sequence>
<feature type="region of interest" description="Disordered" evidence="14">
    <location>
        <begin position="573"/>
        <end position="613"/>
    </location>
</feature>
<feature type="transmembrane region" description="Helical" evidence="15">
    <location>
        <begin position="1682"/>
        <end position="1701"/>
    </location>
</feature>
<feature type="compositionally biased region" description="Low complexity" evidence="14">
    <location>
        <begin position="675"/>
        <end position="696"/>
    </location>
</feature>
<organism evidence="16">
    <name type="scientific">Anopheles atroparvus</name>
    <name type="common">European mosquito</name>
    <dbReference type="NCBI Taxonomy" id="41427"/>
    <lineage>
        <taxon>Eukaryota</taxon>
        <taxon>Metazoa</taxon>
        <taxon>Ecdysozoa</taxon>
        <taxon>Arthropoda</taxon>
        <taxon>Hexapoda</taxon>
        <taxon>Insecta</taxon>
        <taxon>Pterygota</taxon>
        <taxon>Neoptera</taxon>
        <taxon>Endopterygota</taxon>
        <taxon>Diptera</taxon>
        <taxon>Nematocera</taxon>
        <taxon>Culicoidea</taxon>
        <taxon>Culicidae</taxon>
        <taxon>Anophelinae</taxon>
        <taxon>Anopheles</taxon>
    </lineage>
</organism>
<reference evidence="16" key="1">
    <citation type="submission" date="2022-08" db="UniProtKB">
        <authorList>
            <consortium name="EnsemblMetazoa"/>
        </authorList>
    </citation>
    <scope>IDENTIFICATION</scope>
    <source>
        <strain evidence="16">EBRO</strain>
    </source>
</reference>
<protein>
    <submittedName>
        <fullName evidence="16">Uncharacterized protein</fullName>
    </submittedName>
</protein>
<evidence type="ECO:0000256" key="12">
    <source>
        <dbReference type="PROSITE-ProRule" id="PRU00283"/>
    </source>
</evidence>
<dbReference type="PROSITE" id="PS50294">
    <property type="entry name" value="WD_REPEATS_REGION"/>
    <property type="match status" value="1"/>
</dbReference>
<dbReference type="EnsemblMetazoa" id="AATE016116-RA">
    <property type="protein sequence ID" value="AATE016116-PA.1"/>
    <property type="gene ID" value="AATE016116"/>
</dbReference>
<dbReference type="SUPFAM" id="SSF52540">
    <property type="entry name" value="P-loop containing nucleoside triphosphate hydrolases"/>
    <property type="match status" value="1"/>
</dbReference>
<keyword evidence="15" id="KW-0472">Membrane</keyword>
<dbReference type="GO" id="GO:0007052">
    <property type="term" value="P:mitotic spindle organization"/>
    <property type="evidence" value="ECO:0007669"/>
    <property type="project" value="TreeGrafter"/>
</dbReference>
<feature type="region of interest" description="Disordered" evidence="14">
    <location>
        <begin position="478"/>
        <end position="509"/>
    </location>
</feature>
<dbReference type="PROSITE" id="PS00411">
    <property type="entry name" value="KINESIN_MOTOR_1"/>
    <property type="match status" value="1"/>
</dbReference>
<feature type="compositionally biased region" description="Polar residues" evidence="14">
    <location>
        <begin position="494"/>
        <end position="504"/>
    </location>
</feature>
<keyword evidence="15" id="KW-0812">Transmembrane</keyword>
<dbReference type="FunFam" id="3.40.850.10:FF:000011">
    <property type="entry name" value="Kinesin family member 21A"/>
    <property type="match status" value="1"/>
</dbReference>
<dbReference type="Gene3D" id="3.40.850.10">
    <property type="entry name" value="Kinesin motor domain"/>
    <property type="match status" value="1"/>
</dbReference>
<dbReference type="CDD" id="cd00200">
    <property type="entry name" value="WD40"/>
    <property type="match status" value="1"/>
</dbReference>
<feature type="compositionally biased region" description="Gly residues" evidence="14">
    <location>
        <begin position="1114"/>
        <end position="1128"/>
    </location>
</feature>
<feature type="coiled-coil region" evidence="13">
    <location>
        <begin position="389"/>
        <end position="469"/>
    </location>
</feature>
<evidence type="ECO:0000256" key="2">
    <source>
        <dbReference type="ARBA" id="ARBA00022490"/>
    </source>
</evidence>
<keyword evidence="2" id="KW-0963">Cytoplasm</keyword>
<evidence type="ECO:0000256" key="3">
    <source>
        <dbReference type="ARBA" id="ARBA00022574"/>
    </source>
</evidence>
<dbReference type="STRING" id="41427.A0A182JDN6"/>
<feature type="compositionally biased region" description="Low complexity" evidence="14">
    <location>
        <begin position="482"/>
        <end position="492"/>
    </location>
</feature>
<keyword evidence="15" id="KW-1133">Transmembrane helix</keyword>
<dbReference type="InterPro" id="IPR019775">
    <property type="entry name" value="WD40_repeat_CS"/>
</dbReference>
<dbReference type="PROSITE" id="PS00678">
    <property type="entry name" value="WD_REPEATS_1"/>
    <property type="match status" value="1"/>
</dbReference>
<feature type="coiled-coil region" evidence="13">
    <location>
        <begin position="702"/>
        <end position="799"/>
    </location>
</feature>
<dbReference type="Gene3D" id="2.130.10.10">
    <property type="entry name" value="YVTN repeat-like/Quinoprotein amine dehydrogenase"/>
    <property type="match status" value="2"/>
</dbReference>
<dbReference type="VEuPathDB" id="VectorBase:AATE016116"/>
<evidence type="ECO:0000256" key="15">
    <source>
        <dbReference type="SAM" id="Phobius"/>
    </source>
</evidence>
<feature type="region of interest" description="Disordered" evidence="14">
    <location>
        <begin position="1040"/>
        <end position="1092"/>
    </location>
</feature>
<dbReference type="GO" id="GO:0005524">
    <property type="term" value="F:ATP binding"/>
    <property type="evidence" value="ECO:0007669"/>
    <property type="project" value="UniProtKB-UniRule"/>
</dbReference>
<keyword evidence="6 12" id="KW-0547">Nucleotide-binding</keyword>
<accession>A0A182JDN6</accession>
<feature type="compositionally biased region" description="Polar residues" evidence="14">
    <location>
        <begin position="1049"/>
        <end position="1060"/>
    </location>
</feature>
<keyword evidence="5" id="KW-0677">Repeat</keyword>
<evidence type="ECO:0000256" key="7">
    <source>
        <dbReference type="ARBA" id="ARBA00022840"/>
    </source>
</evidence>
<dbReference type="SMART" id="SM00320">
    <property type="entry name" value="WD40"/>
    <property type="match status" value="7"/>
</dbReference>
<evidence type="ECO:0000256" key="9">
    <source>
        <dbReference type="ARBA" id="ARBA00023175"/>
    </source>
</evidence>
<dbReference type="Pfam" id="PF25764">
    <property type="entry name" value="KIF21A_4th"/>
    <property type="match status" value="1"/>
</dbReference>
<dbReference type="SUPFAM" id="SSF50978">
    <property type="entry name" value="WD40 repeat-like"/>
    <property type="match status" value="2"/>
</dbReference>
<dbReference type="PANTHER" id="PTHR47969">
    <property type="entry name" value="CHROMOSOME-ASSOCIATED KINESIN KIF4A-RELATED"/>
    <property type="match status" value="1"/>
</dbReference>
<dbReference type="PANTHER" id="PTHR47969:SF15">
    <property type="entry name" value="CHROMOSOME-ASSOCIATED KINESIN KIF4A-RELATED"/>
    <property type="match status" value="1"/>
</dbReference>
<evidence type="ECO:0000256" key="13">
    <source>
        <dbReference type="SAM" id="Coils"/>
    </source>
</evidence>
<dbReference type="Pfam" id="PF00400">
    <property type="entry name" value="WD40"/>
    <property type="match status" value="3"/>
</dbReference>
<keyword evidence="7 12" id="KW-0067">ATP-binding</keyword>
<dbReference type="InterPro" id="IPR015943">
    <property type="entry name" value="WD40/YVTN_repeat-like_dom_sf"/>
</dbReference>
<evidence type="ECO:0000256" key="4">
    <source>
        <dbReference type="ARBA" id="ARBA00022701"/>
    </source>
</evidence>
<dbReference type="InterPro" id="IPR001680">
    <property type="entry name" value="WD40_rpt"/>
</dbReference>
<feature type="region of interest" description="Disordered" evidence="14">
    <location>
        <begin position="1259"/>
        <end position="1301"/>
    </location>
</feature>
<dbReference type="PROSITE" id="PS50067">
    <property type="entry name" value="KINESIN_MOTOR_2"/>
    <property type="match status" value="1"/>
</dbReference>
<feature type="binding site" evidence="12">
    <location>
        <begin position="110"/>
        <end position="117"/>
    </location>
    <ligand>
        <name>ATP</name>
        <dbReference type="ChEBI" id="CHEBI:30616"/>
    </ligand>
</feature>
<feature type="compositionally biased region" description="Acidic residues" evidence="14">
    <location>
        <begin position="598"/>
        <end position="612"/>
    </location>
</feature>
<evidence type="ECO:0000256" key="11">
    <source>
        <dbReference type="PROSITE-ProRule" id="PRU00221"/>
    </source>
</evidence>
<dbReference type="Pfam" id="PF00225">
    <property type="entry name" value="Kinesin"/>
    <property type="match status" value="1"/>
</dbReference>
<evidence type="ECO:0000256" key="14">
    <source>
        <dbReference type="SAM" id="MobiDB-lite"/>
    </source>
</evidence>
<dbReference type="CDD" id="cd01372">
    <property type="entry name" value="KISc_KIF4"/>
    <property type="match status" value="1"/>
</dbReference>
<dbReference type="PRINTS" id="PR00380">
    <property type="entry name" value="KINESINHEAVY"/>
</dbReference>
<evidence type="ECO:0000256" key="10">
    <source>
        <dbReference type="ARBA" id="ARBA00023212"/>
    </source>
</evidence>
<dbReference type="GO" id="GO:0003777">
    <property type="term" value="F:microtubule motor activity"/>
    <property type="evidence" value="ECO:0007669"/>
    <property type="project" value="InterPro"/>
</dbReference>
<keyword evidence="8 13" id="KW-0175">Coiled coil</keyword>
<dbReference type="InterPro" id="IPR001752">
    <property type="entry name" value="Kinesin_motor_dom"/>
</dbReference>
<dbReference type="GO" id="GO:0005874">
    <property type="term" value="C:microtubule"/>
    <property type="evidence" value="ECO:0007669"/>
    <property type="project" value="UniProtKB-KW"/>
</dbReference>
<feature type="coiled-coil region" evidence="13">
    <location>
        <begin position="857"/>
        <end position="898"/>
    </location>
</feature>
<keyword evidence="3 11" id="KW-0853">WD repeat</keyword>
<evidence type="ECO:0000256" key="5">
    <source>
        <dbReference type="ARBA" id="ARBA00022737"/>
    </source>
</evidence>
<dbReference type="FunFam" id="2.130.10.10:FF:001563">
    <property type="entry name" value="Kinesin protein KIF21B"/>
    <property type="match status" value="1"/>
</dbReference>
<evidence type="ECO:0000313" key="16">
    <source>
        <dbReference type="EnsemblMetazoa" id="AATE016116-PA.1"/>
    </source>
</evidence>
<keyword evidence="4" id="KW-0493">Microtubule</keyword>
<feature type="coiled-coil region" evidence="13">
    <location>
        <begin position="629"/>
        <end position="674"/>
    </location>
</feature>
<feature type="region of interest" description="Disordered" evidence="14">
    <location>
        <begin position="675"/>
        <end position="698"/>
    </location>
</feature>
<evidence type="ECO:0000256" key="6">
    <source>
        <dbReference type="ARBA" id="ARBA00022741"/>
    </source>
</evidence>
<comment type="subcellular location">
    <subcellularLocation>
        <location evidence="1">Cytoplasm</location>
        <location evidence="1">Cytoskeleton</location>
    </subcellularLocation>
</comment>